<keyword evidence="14" id="KW-1185">Reference proteome</keyword>
<feature type="site" description="Cleavage (non-hydrolytic); by autocatalysis" evidence="11">
    <location>
        <begin position="188"/>
        <end position="189"/>
    </location>
</feature>
<keyword evidence="7 11" id="KW-0594">Phospholipid biosynthesis</keyword>
<evidence type="ECO:0000256" key="6">
    <source>
        <dbReference type="ARBA" id="ARBA00023145"/>
    </source>
</evidence>
<sequence>MRNTHTPIAVEGFPFIAIAAAFTAVVAFLYWRTCSAWLLALVCFLLLLTGFIVFFFRNPQRTGTSDERAVLAPADGVIVYLGDAHEEHLGQEMSKVSIFMSVFNVHVNRAPLTGRVVDTFYVSGKFLDVRDERATFENERLGIILETARGVKIVVVQVAGLIARRIVCYAKKGDTLERGRRYGLIRFGSRLDVYLPKGTEIKVAMGEKTRCGETVLGILP</sequence>
<dbReference type="UniPathway" id="UPA00558">
    <property type="reaction ID" value="UER00616"/>
</dbReference>
<evidence type="ECO:0000313" key="14">
    <source>
        <dbReference type="Proteomes" id="UP000319449"/>
    </source>
</evidence>
<dbReference type="AlphaFoldDB" id="A0A562WRA2"/>
<name>A0A562WRA2_9BACT</name>
<evidence type="ECO:0000256" key="5">
    <source>
        <dbReference type="ARBA" id="ARBA00023136"/>
    </source>
</evidence>
<keyword evidence="5 11" id="KW-0472">Membrane</keyword>
<dbReference type="EMBL" id="VLLN01000002">
    <property type="protein sequence ID" value="TWJ32939.1"/>
    <property type="molecule type" value="Genomic_DNA"/>
</dbReference>
<keyword evidence="2 11" id="KW-0444">Lipid biosynthesis</keyword>
<keyword evidence="3 11" id="KW-0210">Decarboxylase</keyword>
<feature type="active site" description="Schiff-base intermediate with substrate; via pyruvic acid" evidence="11">
    <location>
        <position position="189"/>
    </location>
</feature>
<dbReference type="HAMAP" id="MF_00664">
    <property type="entry name" value="PS_decarb_PSD_A"/>
    <property type="match status" value="1"/>
</dbReference>
<evidence type="ECO:0000256" key="8">
    <source>
        <dbReference type="ARBA" id="ARBA00023239"/>
    </source>
</evidence>
<evidence type="ECO:0000256" key="4">
    <source>
        <dbReference type="ARBA" id="ARBA00023098"/>
    </source>
</evidence>
<dbReference type="GO" id="GO:0004609">
    <property type="term" value="F:phosphatidylserine decarboxylase activity"/>
    <property type="evidence" value="ECO:0007669"/>
    <property type="project" value="UniProtKB-UniRule"/>
</dbReference>
<comment type="catalytic activity">
    <reaction evidence="11">
        <text>a 1,2-diacyl-sn-glycero-3-phospho-L-serine + H(+) = a 1,2-diacyl-sn-glycero-3-phosphoethanolamine + CO2</text>
        <dbReference type="Rhea" id="RHEA:20828"/>
        <dbReference type="ChEBI" id="CHEBI:15378"/>
        <dbReference type="ChEBI" id="CHEBI:16526"/>
        <dbReference type="ChEBI" id="CHEBI:57262"/>
        <dbReference type="ChEBI" id="CHEBI:64612"/>
        <dbReference type="EC" id="4.1.1.65"/>
    </reaction>
</comment>
<evidence type="ECO:0000256" key="10">
    <source>
        <dbReference type="ARBA" id="ARBA00023317"/>
    </source>
</evidence>
<comment type="cofactor">
    <cofactor evidence="11">
        <name>pyruvate</name>
        <dbReference type="ChEBI" id="CHEBI:15361"/>
    </cofactor>
    <text evidence="11">Binds 1 pyruvoyl group covalently per subunit.</text>
</comment>
<feature type="transmembrane region" description="Helical" evidence="12">
    <location>
        <begin position="37"/>
        <end position="56"/>
    </location>
</feature>
<evidence type="ECO:0000256" key="12">
    <source>
        <dbReference type="SAM" id="Phobius"/>
    </source>
</evidence>
<keyword evidence="6 11" id="KW-0865">Zymogen</keyword>
<comment type="PTM">
    <text evidence="11">Is synthesized initially as an inactive proenzyme. Formation of the active enzyme involves a self-maturation process in which the active site pyruvoyl group is generated from an internal serine residue via an autocatalytic post-translational modification. Two non-identical subunits are generated from the proenzyme in this reaction, and the pyruvate is formed at the N-terminus of the alpha chain, which is derived from the carboxyl end of the proenzyme. The post-translation cleavage follows an unusual pathway, termed non-hydrolytic serinolysis, in which the side chain hydroxyl group of the serine supplies its oxygen atom to form the C-terminus of the beta chain, while the remainder of the serine residue undergoes an oxidative deamination to produce ammonia and the pyruvoyl prosthetic group on the alpha chain.</text>
</comment>
<dbReference type="PANTHER" id="PTHR35809">
    <property type="entry name" value="ARCHAETIDYLSERINE DECARBOXYLASE PROENZYME-RELATED"/>
    <property type="match status" value="1"/>
</dbReference>
<evidence type="ECO:0000256" key="1">
    <source>
        <dbReference type="ARBA" id="ARBA00022475"/>
    </source>
</evidence>
<keyword evidence="12" id="KW-0812">Transmembrane</keyword>
<comment type="similarity">
    <text evidence="11">Belongs to the phosphatidylserine decarboxylase family. PSD-A subfamily.</text>
</comment>
<dbReference type="Pfam" id="PF02666">
    <property type="entry name" value="PS_Dcarbxylase"/>
    <property type="match status" value="1"/>
</dbReference>
<feature type="chain" id="PRO_5023456551" description="Phosphatidylserine decarboxylase alpha chain" evidence="11">
    <location>
        <begin position="189"/>
        <end position="220"/>
    </location>
</feature>
<comment type="subunit">
    <text evidence="11">Heterodimer of a large membrane-associated beta subunit and a small pyruvoyl-containing alpha subunit.</text>
</comment>
<protein>
    <recommendedName>
        <fullName evidence="11">Phosphatidylserine decarboxylase proenzyme</fullName>
        <ecNumber evidence="11">4.1.1.65</ecNumber>
    </recommendedName>
    <component>
        <recommendedName>
            <fullName evidence="11">Phosphatidylserine decarboxylase alpha chain</fullName>
        </recommendedName>
    </component>
    <component>
        <recommendedName>
            <fullName evidence="11">Phosphatidylserine decarboxylase beta chain</fullName>
        </recommendedName>
    </component>
</protein>
<dbReference type="EC" id="4.1.1.65" evidence="11"/>
<dbReference type="GO" id="GO:0006646">
    <property type="term" value="P:phosphatidylethanolamine biosynthetic process"/>
    <property type="evidence" value="ECO:0007669"/>
    <property type="project" value="UniProtKB-UniRule"/>
</dbReference>
<dbReference type="PANTHER" id="PTHR35809:SF1">
    <property type="entry name" value="ARCHAETIDYLSERINE DECARBOXYLASE PROENZYME-RELATED"/>
    <property type="match status" value="1"/>
</dbReference>
<organism evidence="13 14">
    <name type="scientific">Geobacter argillaceus</name>
    <dbReference type="NCBI Taxonomy" id="345631"/>
    <lineage>
        <taxon>Bacteria</taxon>
        <taxon>Pseudomonadati</taxon>
        <taxon>Thermodesulfobacteriota</taxon>
        <taxon>Desulfuromonadia</taxon>
        <taxon>Geobacterales</taxon>
        <taxon>Geobacteraceae</taxon>
        <taxon>Geobacter</taxon>
    </lineage>
</organism>
<keyword evidence="4 11" id="KW-0443">Lipid metabolism</keyword>
<keyword evidence="9 11" id="KW-1208">Phospholipid metabolism</keyword>
<evidence type="ECO:0000313" key="13">
    <source>
        <dbReference type="EMBL" id="TWJ32939.1"/>
    </source>
</evidence>
<dbReference type="Proteomes" id="UP000319449">
    <property type="component" value="Unassembled WGS sequence"/>
</dbReference>
<dbReference type="OrthoDB" id="9790893at2"/>
<comment type="subcellular location">
    <subcellularLocation>
        <location evidence="11">Cell membrane</location>
        <topology evidence="11">Peripheral membrane protein</topology>
    </subcellularLocation>
</comment>
<comment type="caution">
    <text evidence="13">The sequence shown here is derived from an EMBL/GenBank/DDBJ whole genome shotgun (WGS) entry which is preliminary data.</text>
</comment>
<dbReference type="NCBIfam" id="NF003678">
    <property type="entry name" value="PRK05305.1-2"/>
    <property type="match status" value="1"/>
</dbReference>
<evidence type="ECO:0000256" key="9">
    <source>
        <dbReference type="ARBA" id="ARBA00023264"/>
    </source>
</evidence>
<evidence type="ECO:0000256" key="7">
    <source>
        <dbReference type="ARBA" id="ARBA00023209"/>
    </source>
</evidence>
<accession>A0A562WRA2</accession>
<dbReference type="GO" id="GO:0005886">
    <property type="term" value="C:plasma membrane"/>
    <property type="evidence" value="ECO:0007669"/>
    <property type="project" value="UniProtKB-SubCell"/>
</dbReference>
<keyword evidence="12" id="KW-1133">Transmembrane helix</keyword>
<feature type="transmembrane region" description="Helical" evidence="12">
    <location>
        <begin position="12"/>
        <end position="31"/>
    </location>
</feature>
<evidence type="ECO:0000256" key="11">
    <source>
        <dbReference type="HAMAP-Rule" id="MF_00664"/>
    </source>
</evidence>
<comment type="pathway">
    <text evidence="11">Phospholipid metabolism; phosphatidylethanolamine biosynthesis; phosphatidylethanolamine from CDP-diacylglycerol: step 2/2.</text>
</comment>
<keyword evidence="1 11" id="KW-1003">Cell membrane</keyword>
<dbReference type="NCBIfam" id="NF003685">
    <property type="entry name" value="PRK05305.2-5"/>
    <property type="match status" value="1"/>
</dbReference>
<feature type="chain" id="PRO_5023456552" description="Phosphatidylserine decarboxylase beta chain" evidence="11">
    <location>
        <begin position="1"/>
        <end position="188"/>
    </location>
</feature>
<gene>
    <name evidence="11" type="primary">psd</name>
    <name evidence="13" type="ORF">JN12_00350</name>
</gene>
<proteinExistence type="inferred from homology"/>
<dbReference type="InterPro" id="IPR003817">
    <property type="entry name" value="PS_Dcarbxylase"/>
</dbReference>
<keyword evidence="8 11" id="KW-0456">Lyase</keyword>
<keyword evidence="10 11" id="KW-0670">Pyruvate</keyword>
<evidence type="ECO:0000256" key="3">
    <source>
        <dbReference type="ARBA" id="ARBA00022793"/>
    </source>
</evidence>
<comment type="function">
    <text evidence="11">Catalyzes the formation of phosphatidylethanolamine (PtdEtn) from phosphatidylserine (PtdSer).</text>
</comment>
<dbReference type="InterPro" id="IPR033175">
    <property type="entry name" value="PSD-A"/>
</dbReference>
<dbReference type="RefSeq" id="WP_145017467.1">
    <property type="nucleotide sequence ID" value="NZ_VLLN01000002.1"/>
</dbReference>
<evidence type="ECO:0000256" key="2">
    <source>
        <dbReference type="ARBA" id="ARBA00022516"/>
    </source>
</evidence>
<feature type="modified residue" description="Pyruvic acid (Ser); by autocatalysis" evidence="11">
    <location>
        <position position="189"/>
    </location>
</feature>
<reference evidence="13 14" key="1">
    <citation type="submission" date="2019-07" db="EMBL/GenBank/DDBJ databases">
        <title>Genomic Encyclopedia of Archaeal and Bacterial Type Strains, Phase II (KMG-II): from individual species to whole genera.</title>
        <authorList>
            <person name="Goeker M."/>
        </authorList>
    </citation>
    <scope>NUCLEOTIDE SEQUENCE [LARGE SCALE GENOMIC DNA]</scope>
    <source>
        <strain evidence="13 14">ATCC BAA-1139</strain>
    </source>
</reference>